<dbReference type="AlphaFoldDB" id="A0A1J5PHW5"/>
<organism evidence="2">
    <name type="scientific">mine drainage metagenome</name>
    <dbReference type="NCBI Taxonomy" id="410659"/>
    <lineage>
        <taxon>unclassified sequences</taxon>
        <taxon>metagenomes</taxon>
        <taxon>ecological metagenomes</taxon>
    </lineage>
</organism>
<dbReference type="EC" id="3.1.1.31" evidence="2"/>
<evidence type="ECO:0000256" key="1">
    <source>
        <dbReference type="ARBA" id="ARBA00005564"/>
    </source>
</evidence>
<protein>
    <submittedName>
        <fullName evidence="2">6-phosphogluconolactonase</fullName>
        <ecNumber evidence="2">3.1.1.31</ecNumber>
    </submittedName>
</protein>
<dbReference type="PANTHER" id="PTHR30344:SF1">
    <property type="entry name" value="6-PHOSPHOGLUCONOLACTONASE"/>
    <property type="match status" value="1"/>
</dbReference>
<keyword evidence="2" id="KW-0378">Hydrolase</keyword>
<dbReference type="InterPro" id="IPR019405">
    <property type="entry name" value="Lactonase_7-beta_prop"/>
</dbReference>
<comment type="caution">
    <text evidence="2">The sequence shown here is derived from an EMBL/GenBank/DDBJ whole genome shotgun (WGS) entry which is preliminary data.</text>
</comment>
<dbReference type="EMBL" id="MLJW01007779">
    <property type="protein sequence ID" value="OIQ64867.1"/>
    <property type="molecule type" value="Genomic_DNA"/>
</dbReference>
<reference evidence="2" key="1">
    <citation type="submission" date="2016-10" db="EMBL/GenBank/DDBJ databases">
        <title>Sequence of Gallionella enrichment culture.</title>
        <authorList>
            <person name="Poehlein A."/>
            <person name="Muehling M."/>
            <person name="Daniel R."/>
        </authorList>
    </citation>
    <scope>NUCLEOTIDE SEQUENCE</scope>
</reference>
<dbReference type="Gene3D" id="2.130.10.10">
    <property type="entry name" value="YVTN repeat-like/Quinoprotein amine dehydrogenase"/>
    <property type="match status" value="1"/>
</dbReference>
<accession>A0A1J5PHW5</accession>
<dbReference type="GO" id="GO:0017057">
    <property type="term" value="F:6-phosphogluconolactonase activity"/>
    <property type="evidence" value="ECO:0007669"/>
    <property type="project" value="UniProtKB-EC"/>
</dbReference>
<gene>
    <name evidence="2" type="primary">pgl_24</name>
    <name evidence="2" type="ORF">GALL_535810</name>
</gene>
<proteinExistence type="inferred from homology"/>
<dbReference type="InterPro" id="IPR050282">
    <property type="entry name" value="Cycloisomerase_2"/>
</dbReference>
<dbReference type="Pfam" id="PF10282">
    <property type="entry name" value="Lactonase"/>
    <property type="match status" value="1"/>
</dbReference>
<name>A0A1J5PHW5_9ZZZZ</name>
<dbReference type="SUPFAM" id="SSF75011">
    <property type="entry name" value="3-carboxy-cis,cis-mucoante lactonizing enzyme"/>
    <property type="match status" value="1"/>
</dbReference>
<evidence type="ECO:0000313" key="2">
    <source>
        <dbReference type="EMBL" id="OIQ64867.1"/>
    </source>
</evidence>
<sequence>MQLLNNGSDPLTVNADGSFTFATQLAAGSPYNVTVGTQPAGASCSVSAGSGTVAGAVSSVAVTCSPVLMKNIALFLDSVSGTILTYAYDAASGLLTPLAGPDVSSGAGANHILVDASATHAYTLTPGNSTGAPPRLAAFTIGLGGVLTANGVQTLTSNALDATLDVAGDTMYVLQAPVGAGQAATIMTYPIDQNTGVINARVGSAAEVPSTADLLYRNPVADYLYVIDRGTDPTKPGTVTAYAIGANSTNATTKQPTAVGVGVATGIHPTAMAIMPGGKFAYILNNIDETVSIYTVRSDGSLAPLSAGSPFGLPIVSPQTASLSAMTMDPNGQYLYINDSANNAVYQLKINQTDGTLSALSVPSVWLILSW</sequence>
<dbReference type="PANTHER" id="PTHR30344">
    <property type="entry name" value="6-PHOSPHOGLUCONOLACTONASE-RELATED"/>
    <property type="match status" value="1"/>
</dbReference>
<dbReference type="InterPro" id="IPR015943">
    <property type="entry name" value="WD40/YVTN_repeat-like_dom_sf"/>
</dbReference>
<comment type="similarity">
    <text evidence="1">Belongs to the cycloisomerase 2 family.</text>
</comment>